<sequence>MINAMEAGKLSDENGMAAINRYMIEVIEKSVRKAAESGRRSATSTSMPPYPVQDRVIDELNKLGYKAKIHHASNQLDNSYIEVSW</sequence>
<dbReference type="KEGG" id="vg:9861439"/>
<evidence type="ECO:0000313" key="1">
    <source>
        <dbReference type="EMBL" id="ADM79875.1"/>
    </source>
</evidence>
<dbReference type="GeneID" id="9861439"/>
<keyword evidence="2" id="KW-1185">Reference proteome</keyword>
<dbReference type="EMBL" id="HM452126">
    <property type="protein sequence ID" value="ADM79875.1"/>
    <property type="molecule type" value="Genomic_DNA"/>
</dbReference>
<gene>
    <name evidence="1" type="ORF">phiAS5_ORF0032</name>
</gene>
<protein>
    <submittedName>
        <fullName evidence="1">Uncharacterized protein</fullName>
    </submittedName>
</protein>
<organism evidence="1 2">
    <name type="scientific">Aeromonas phage phiAS5</name>
    <dbReference type="NCBI Taxonomy" id="879630"/>
    <lineage>
        <taxon>Viruses</taxon>
        <taxon>Duplodnaviria</taxon>
        <taxon>Heunggongvirae</taxon>
        <taxon>Uroviricota</taxon>
        <taxon>Caudoviricetes</taxon>
        <taxon>Pantevenvirales</taxon>
        <taxon>Straboviridae</taxon>
        <taxon>Chrysonvirus</taxon>
        <taxon>Chrysonvirus as5</taxon>
    </lineage>
</organism>
<evidence type="ECO:0000313" key="2">
    <source>
        <dbReference type="Proteomes" id="UP000002236"/>
    </source>
</evidence>
<dbReference type="RefSeq" id="YP_003969321.1">
    <property type="nucleotide sequence ID" value="NC_014636.1"/>
</dbReference>
<proteinExistence type="predicted"/>
<dbReference type="OrthoDB" id="34339at10239"/>
<dbReference type="Proteomes" id="UP000002236">
    <property type="component" value="Segment"/>
</dbReference>
<reference evidence="1 2" key="1">
    <citation type="journal article" date="2012" name="Vet. Microbiol.">
        <title>Complete genome sequence and characterization of a broad-host range T4-like bacteriophage phiAS5 infecting Aeromonas salmonicida subsp. salmonicida.</title>
        <authorList>
            <person name="Kim J.H."/>
            <person name="Son J.S."/>
            <person name="Choi Y.J."/>
            <person name="Choresca C.H.Jr."/>
            <person name="Shin S.P."/>
            <person name="Han J.E."/>
            <person name="Jun J.W."/>
            <person name="Park S.C."/>
        </authorList>
    </citation>
    <scope>NUCLEOTIDE SEQUENCE [LARGE SCALE GENOMIC DNA]</scope>
</reference>
<accession>E1A2C9</accession>
<name>E1A2C9_9CAUD</name>